<dbReference type="Proteomes" id="UP001642520">
    <property type="component" value="Unassembled WGS sequence"/>
</dbReference>
<accession>A0ABP1PE20</accession>
<comment type="caution">
    <text evidence="2">The sequence shown here is derived from an EMBL/GenBank/DDBJ whole genome shotgun (WGS) entry which is preliminary data.</text>
</comment>
<keyword evidence="3" id="KW-1185">Reference proteome</keyword>
<keyword evidence="1" id="KW-0732">Signal</keyword>
<name>A0ABP1PE20_XYLVO</name>
<gene>
    <name evidence="2" type="ORF">XYLVIOL_LOCUS10353</name>
</gene>
<protein>
    <submittedName>
        <fullName evidence="2">Uncharacterized protein</fullName>
    </submittedName>
</protein>
<feature type="signal peptide" evidence="1">
    <location>
        <begin position="1"/>
        <end position="22"/>
    </location>
</feature>
<sequence>MKSSFKQAVTLLLLSSLHFSEPKNNVNEKSKASRADSKSFGKHPNGRLISFNSEEGKLSIDWAITIPFISIPLEHKIEENGALPSLFNVNVKSLGIVGLITALFSVISPLFSRKHSHYNYRSMDNEQWLQMGNTINEMILRNTYVVPCVQRVVCSIVSVATHTDNPTSTNKIIDGLSSHKWIKDVTNGTIIQEAVAIGRKGDKDCAHVYKDCLLTQKLLRTMMNEFGIV</sequence>
<evidence type="ECO:0000313" key="3">
    <source>
        <dbReference type="Proteomes" id="UP001642520"/>
    </source>
</evidence>
<proteinExistence type="predicted"/>
<organism evidence="2 3">
    <name type="scientific">Xylocopa violacea</name>
    <name type="common">Violet carpenter bee</name>
    <name type="synonym">Apis violacea</name>
    <dbReference type="NCBI Taxonomy" id="135666"/>
    <lineage>
        <taxon>Eukaryota</taxon>
        <taxon>Metazoa</taxon>
        <taxon>Ecdysozoa</taxon>
        <taxon>Arthropoda</taxon>
        <taxon>Hexapoda</taxon>
        <taxon>Insecta</taxon>
        <taxon>Pterygota</taxon>
        <taxon>Neoptera</taxon>
        <taxon>Endopterygota</taxon>
        <taxon>Hymenoptera</taxon>
        <taxon>Apocrita</taxon>
        <taxon>Aculeata</taxon>
        <taxon>Apoidea</taxon>
        <taxon>Anthophila</taxon>
        <taxon>Apidae</taxon>
        <taxon>Xylocopa</taxon>
        <taxon>Xylocopa</taxon>
    </lineage>
</organism>
<evidence type="ECO:0000313" key="2">
    <source>
        <dbReference type="EMBL" id="CAL7951077.1"/>
    </source>
</evidence>
<evidence type="ECO:0000256" key="1">
    <source>
        <dbReference type="SAM" id="SignalP"/>
    </source>
</evidence>
<dbReference type="EMBL" id="CAXAJV020001300">
    <property type="protein sequence ID" value="CAL7951077.1"/>
    <property type="molecule type" value="Genomic_DNA"/>
</dbReference>
<reference evidence="2 3" key="1">
    <citation type="submission" date="2024-08" db="EMBL/GenBank/DDBJ databases">
        <authorList>
            <person name="Will J Nash"/>
            <person name="Angela Man"/>
            <person name="Seanna McTaggart"/>
            <person name="Kendall Baker"/>
            <person name="Tom Barker"/>
            <person name="Leah Catchpole"/>
            <person name="Alex Durrant"/>
            <person name="Karim Gharbi"/>
            <person name="Naomi Irish"/>
            <person name="Gemy Kaithakottil"/>
            <person name="Debby Ku"/>
            <person name="Aaliyah Providence"/>
            <person name="Felix Shaw"/>
            <person name="David Swarbreck"/>
            <person name="Chris Watkins"/>
            <person name="Ann M. McCartney"/>
            <person name="Giulio Formenti"/>
            <person name="Alice Mouton"/>
            <person name="Noel Vella"/>
            <person name="Bjorn M von Reumont"/>
            <person name="Adriana Vella"/>
            <person name="Wilfried Haerty"/>
        </authorList>
    </citation>
    <scope>NUCLEOTIDE SEQUENCE [LARGE SCALE GENOMIC DNA]</scope>
</reference>
<feature type="chain" id="PRO_5046376620" evidence="1">
    <location>
        <begin position="23"/>
        <end position="229"/>
    </location>
</feature>